<keyword evidence="2" id="KW-0479">Metal-binding</keyword>
<dbReference type="InterPro" id="IPR013149">
    <property type="entry name" value="ADH-like_C"/>
</dbReference>
<dbReference type="EMBL" id="UAUR01000006">
    <property type="protein sequence ID" value="SPZ86154.1"/>
    <property type="molecule type" value="Genomic_DNA"/>
</dbReference>
<feature type="domain" description="Alcohol dehydrogenase-like C-terminal" evidence="5">
    <location>
        <begin position="56"/>
        <end position="101"/>
    </location>
</feature>
<dbReference type="SUPFAM" id="SSF51735">
    <property type="entry name" value="NAD(P)-binding Rossmann-fold domains"/>
    <property type="match status" value="1"/>
</dbReference>
<protein>
    <submittedName>
        <fullName evidence="6">Alcohol dehydrogenase</fullName>
        <ecNumber evidence="6">1.1.1.1</ecNumber>
    </submittedName>
</protein>
<dbReference type="Gene3D" id="3.40.50.720">
    <property type="entry name" value="NAD(P)-binding Rossmann-like Domain"/>
    <property type="match status" value="1"/>
</dbReference>
<dbReference type="GO" id="GO:0004022">
    <property type="term" value="F:alcohol dehydrogenase (NAD+) activity"/>
    <property type="evidence" value="ECO:0007669"/>
    <property type="project" value="UniProtKB-EC"/>
</dbReference>
<accession>A0A2X2IXS2</accession>
<name>A0A2X2IXS2_SHIBO</name>
<comment type="cofactor">
    <cofactor evidence="1">
        <name>Zn(2+)</name>
        <dbReference type="ChEBI" id="CHEBI:29105"/>
    </cofactor>
</comment>
<evidence type="ECO:0000259" key="5">
    <source>
        <dbReference type="Pfam" id="PF00107"/>
    </source>
</evidence>
<organism evidence="6 7">
    <name type="scientific">Shigella boydii</name>
    <dbReference type="NCBI Taxonomy" id="621"/>
    <lineage>
        <taxon>Bacteria</taxon>
        <taxon>Pseudomonadati</taxon>
        <taxon>Pseudomonadota</taxon>
        <taxon>Gammaproteobacteria</taxon>
        <taxon>Enterobacterales</taxon>
        <taxon>Enterobacteriaceae</taxon>
        <taxon>Shigella</taxon>
    </lineage>
</organism>
<dbReference type="AlphaFoldDB" id="A0A2X2IXS2"/>
<dbReference type="Pfam" id="PF00107">
    <property type="entry name" value="ADH_zinc_N"/>
    <property type="match status" value="1"/>
</dbReference>
<dbReference type="Gene3D" id="3.90.180.10">
    <property type="entry name" value="Medium-chain alcohol dehydrogenases, catalytic domain"/>
    <property type="match status" value="1"/>
</dbReference>
<keyword evidence="4 6" id="KW-0560">Oxidoreductase</keyword>
<dbReference type="InterPro" id="IPR036291">
    <property type="entry name" value="NAD(P)-bd_dom_sf"/>
</dbReference>
<dbReference type="PANTHER" id="PTHR42940:SF8">
    <property type="entry name" value="VACUOLAR PROTEIN SORTING-ASSOCIATED PROTEIN 11"/>
    <property type="match status" value="1"/>
</dbReference>
<evidence type="ECO:0000313" key="7">
    <source>
        <dbReference type="Proteomes" id="UP000251799"/>
    </source>
</evidence>
<dbReference type="GO" id="GO:0046872">
    <property type="term" value="F:metal ion binding"/>
    <property type="evidence" value="ECO:0007669"/>
    <property type="project" value="UniProtKB-KW"/>
</dbReference>
<reference evidence="6 7" key="1">
    <citation type="submission" date="2018-06" db="EMBL/GenBank/DDBJ databases">
        <authorList>
            <consortium name="Pathogen Informatics"/>
            <person name="Doyle S."/>
        </authorList>
    </citation>
    <scope>NUCLEOTIDE SEQUENCE [LARGE SCALE GENOMIC DNA]</scope>
    <source>
        <strain evidence="6 7">NCTC8576</strain>
    </source>
</reference>
<evidence type="ECO:0000256" key="2">
    <source>
        <dbReference type="ARBA" id="ARBA00022723"/>
    </source>
</evidence>
<dbReference type="EC" id="1.1.1.1" evidence="6"/>
<dbReference type="PANTHER" id="PTHR42940">
    <property type="entry name" value="ALCOHOL DEHYDROGENASE 1-RELATED"/>
    <property type="match status" value="1"/>
</dbReference>
<keyword evidence="3" id="KW-0862">Zinc</keyword>
<evidence type="ECO:0000256" key="1">
    <source>
        <dbReference type="ARBA" id="ARBA00001947"/>
    </source>
</evidence>
<proteinExistence type="predicted"/>
<evidence type="ECO:0000256" key="4">
    <source>
        <dbReference type="ARBA" id="ARBA00023002"/>
    </source>
</evidence>
<evidence type="ECO:0000313" key="6">
    <source>
        <dbReference type="EMBL" id="SPZ86154.1"/>
    </source>
</evidence>
<sequence length="103" mass="10802">MAEECIVVADYAVKVPDGLDSAAANSITCAGVTTYKAVKLSKIRPGQWIAIYGLGGLGNLALQYAKNVFNAKVIAIDVNDEQLKLATEMGADLAINSRTEDAA</sequence>
<dbReference type="Proteomes" id="UP000251799">
    <property type="component" value="Unassembled WGS sequence"/>
</dbReference>
<gene>
    <name evidence="6" type="primary">adhP_2</name>
    <name evidence="6" type="ORF">NCTC8576_03129</name>
</gene>
<evidence type="ECO:0000256" key="3">
    <source>
        <dbReference type="ARBA" id="ARBA00022833"/>
    </source>
</evidence>